<gene>
    <name evidence="2" type="ORF">HCU67_05045</name>
</gene>
<organism evidence="2 3">
    <name type="scientific">Croceivirga thetidis</name>
    <dbReference type="NCBI Taxonomy" id="2721623"/>
    <lineage>
        <taxon>Bacteria</taxon>
        <taxon>Pseudomonadati</taxon>
        <taxon>Bacteroidota</taxon>
        <taxon>Flavobacteriia</taxon>
        <taxon>Flavobacteriales</taxon>
        <taxon>Flavobacteriaceae</taxon>
        <taxon>Croceivirga</taxon>
    </lineage>
</organism>
<comment type="caution">
    <text evidence="2">The sequence shown here is derived from an EMBL/GenBank/DDBJ whole genome shotgun (WGS) entry which is preliminary data.</text>
</comment>
<proteinExistence type="predicted"/>
<keyword evidence="1" id="KW-0472">Membrane</keyword>
<dbReference type="EMBL" id="JAAWWL010000001">
    <property type="protein sequence ID" value="NKI31300.1"/>
    <property type="molecule type" value="Genomic_DNA"/>
</dbReference>
<dbReference type="RefSeq" id="WP_168551482.1">
    <property type="nucleotide sequence ID" value="NZ_JAAWWL010000001.1"/>
</dbReference>
<evidence type="ECO:0000256" key="1">
    <source>
        <dbReference type="SAM" id="Phobius"/>
    </source>
</evidence>
<keyword evidence="1" id="KW-0812">Transmembrane</keyword>
<protein>
    <submittedName>
        <fullName evidence="2">Uncharacterized protein</fullName>
    </submittedName>
</protein>
<accession>A0ABX1GQF8</accession>
<reference evidence="2 3" key="1">
    <citation type="submission" date="2020-04" db="EMBL/GenBank/DDBJ databases">
        <authorList>
            <person name="Yoon J."/>
        </authorList>
    </citation>
    <scope>NUCLEOTIDE SEQUENCE [LARGE SCALE GENOMIC DNA]</scope>
    <source>
        <strain evidence="2 3">DJ-13</strain>
    </source>
</reference>
<keyword evidence="1" id="KW-1133">Transmembrane helix</keyword>
<keyword evidence="3" id="KW-1185">Reference proteome</keyword>
<evidence type="ECO:0000313" key="3">
    <source>
        <dbReference type="Proteomes" id="UP000718451"/>
    </source>
</evidence>
<dbReference type="Proteomes" id="UP000718451">
    <property type="component" value="Unassembled WGS sequence"/>
</dbReference>
<sequence>MGIKKDTSELRMVLIALLLSLGIISYALYDTYSDEVSEKITQTIAENLPEMDNDLAGR</sequence>
<name>A0ABX1GQF8_9FLAO</name>
<feature type="transmembrane region" description="Helical" evidence="1">
    <location>
        <begin position="12"/>
        <end position="29"/>
    </location>
</feature>
<evidence type="ECO:0000313" key="2">
    <source>
        <dbReference type="EMBL" id="NKI31300.1"/>
    </source>
</evidence>